<dbReference type="STRING" id="1184151.AW736_22940"/>
<organism evidence="6 7">
    <name type="scientific">Termitidicoccus mucosus</name>
    <dbReference type="NCBI Taxonomy" id="1184151"/>
    <lineage>
        <taxon>Bacteria</taxon>
        <taxon>Pseudomonadati</taxon>
        <taxon>Verrucomicrobiota</taxon>
        <taxon>Opitutia</taxon>
        <taxon>Opitutales</taxon>
        <taxon>Opitutaceae</taxon>
        <taxon>Termitidicoccus</taxon>
    </lineage>
</organism>
<dbReference type="Pfam" id="PF13377">
    <property type="entry name" value="Peripla_BP_3"/>
    <property type="match status" value="1"/>
</dbReference>
<dbReference type="InterPro" id="IPR000843">
    <property type="entry name" value="HTH_LacI"/>
</dbReference>
<gene>
    <name evidence="6" type="ORF">AW736_22940</name>
</gene>
<dbReference type="SUPFAM" id="SSF47413">
    <property type="entry name" value="lambda repressor-like DNA-binding domains"/>
    <property type="match status" value="1"/>
</dbReference>
<dbReference type="InterPro" id="IPR028082">
    <property type="entry name" value="Peripla_BP_I"/>
</dbReference>
<dbReference type="InterPro" id="IPR010982">
    <property type="entry name" value="Lambda_DNA-bd_dom_sf"/>
</dbReference>
<keyword evidence="3" id="KW-0238">DNA-binding</keyword>
<evidence type="ECO:0000256" key="1">
    <source>
        <dbReference type="ARBA" id="ARBA00022491"/>
    </source>
</evidence>
<dbReference type="PANTHER" id="PTHR30146">
    <property type="entry name" value="LACI-RELATED TRANSCRIPTIONAL REPRESSOR"/>
    <property type="match status" value="1"/>
</dbReference>
<protein>
    <submittedName>
        <fullName evidence="6">LacI family transcriptional regulator</fullName>
    </submittedName>
</protein>
<evidence type="ECO:0000313" key="7">
    <source>
        <dbReference type="Proteomes" id="UP000078486"/>
    </source>
</evidence>
<keyword evidence="1" id="KW-0678">Repressor</keyword>
<dbReference type="OrthoDB" id="9798934at2"/>
<dbReference type="Gene3D" id="1.10.260.40">
    <property type="entry name" value="lambda repressor-like DNA-binding domains"/>
    <property type="match status" value="1"/>
</dbReference>
<dbReference type="GO" id="GO:0003700">
    <property type="term" value="F:DNA-binding transcription factor activity"/>
    <property type="evidence" value="ECO:0007669"/>
    <property type="project" value="TreeGrafter"/>
</dbReference>
<evidence type="ECO:0000313" key="6">
    <source>
        <dbReference type="EMBL" id="OAM87427.1"/>
    </source>
</evidence>
<dbReference type="Pfam" id="PF00356">
    <property type="entry name" value="LacI"/>
    <property type="match status" value="1"/>
</dbReference>
<dbReference type="CDD" id="cd01392">
    <property type="entry name" value="HTH_LacI"/>
    <property type="match status" value="1"/>
</dbReference>
<dbReference type="SUPFAM" id="SSF53822">
    <property type="entry name" value="Periplasmic binding protein-like I"/>
    <property type="match status" value="1"/>
</dbReference>
<dbReference type="RefSeq" id="WP_068772622.1">
    <property type="nucleotide sequence ID" value="NZ_CP109796.1"/>
</dbReference>
<evidence type="ECO:0000256" key="3">
    <source>
        <dbReference type="ARBA" id="ARBA00023125"/>
    </source>
</evidence>
<reference evidence="6 7" key="1">
    <citation type="submission" date="2016-01" db="EMBL/GenBank/DDBJ databases">
        <title>High potential of lignocellulose degradation of a new Verrucomicrobia species.</title>
        <authorList>
            <person name="Wang Y."/>
            <person name="Shi Y."/>
            <person name="Qiu Z."/>
            <person name="Liu S."/>
            <person name="Yang H."/>
        </authorList>
    </citation>
    <scope>NUCLEOTIDE SEQUENCE [LARGE SCALE GENOMIC DNA]</scope>
    <source>
        <strain evidence="6 7">TSB47</strain>
    </source>
</reference>
<dbReference type="PROSITE" id="PS50932">
    <property type="entry name" value="HTH_LACI_2"/>
    <property type="match status" value="1"/>
</dbReference>
<keyword evidence="4" id="KW-0804">Transcription</keyword>
<dbReference type="PANTHER" id="PTHR30146:SF148">
    <property type="entry name" value="HTH-TYPE TRANSCRIPTIONAL REPRESSOR PURR-RELATED"/>
    <property type="match status" value="1"/>
</dbReference>
<keyword evidence="7" id="KW-1185">Reference proteome</keyword>
<name>A0A178IE46_9BACT</name>
<feature type="domain" description="HTH lacI-type" evidence="5">
    <location>
        <begin position="1"/>
        <end position="55"/>
    </location>
</feature>
<dbReference type="SMART" id="SM00354">
    <property type="entry name" value="HTH_LACI"/>
    <property type="match status" value="1"/>
</dbReference>
<evidence type="ECO:0000256" key="2">
    <source>
        <dbReference type="ARBA" id="ARBA00023015"/>
    </source>
</evidence>
<dbReference type="AlphaFoldDB" id="A0A178IE46"/>
<evidence type="ECO:0000256" key="4">
    <source>
        <dbReference type="ARBA" id="ARBA00023163"/>
    </source>
</evidence>
<evidence type="ECO:0000259" key="5">
    <source>
        <dbReference type="PROSITE" id="PS50932"/>
    </source>
</evidence>
<keyword evidence="2" id="KW-0805">Transcription regulation</keyword>
<dbReference type="Gene3D" id="3.40.50.2300">
    <property type="match status" value="2"/>
</dbReference>
<dbReference type="InterPro" id="IPR046335">
    <property type="entry name" value="LacI/GalR-like_sensor"/>
</dbReference>
<dbReference type="EMBL" id="LRRQ01000171">
    <property type="protein sequence ID" value="OAM87427.1"/>
    <property type="molecule type" value="Genomic_DNA"/>
</dbReference>
<accession>A0A178IE46</accession>
<comment type="caution">
    <text evidence="6">The sequence shown here is derived from an EMBL/GenBank/DDBJ whole genome shotgun (WGS) entry which is preliminary data.</text>
</comment>
<dbReference type="GO" id="GO:0000976">
    <property type="term" value="F:transcription cis-regulatory region binding"/>
    <property type="evidence" value="ECO:0007669"/>
    <property type="project" value="TreeGrafter"/>
</dbReference>
<dbReference type="Proteomes" id="UP000078486">
    <property type="component" value="Unassembled WGS sequence"/>
</dbReference>
<proteinExistence type="predicted"/>
<sequence length="342" mass="38123">MSIRKIADITKLSVATISLALQNSPKIPAATRERVLGAARCIGYKPDAKIAELMSRIRQAAKPGEGACLGVVSLYDASRPWEKSLHLTRMYHGMTVRAGVLGYRLEPIWMRAPGMTPPRIRAILDTRGINGLLCFGSPDIDAEFPHELDRCAIVTQGLSIRTPMHRVINHAYNDTMHALNRAYELGYRRPGLLLGEYEDARGGMANASAYLGWCEHRLGVPHIMPILRMARIEEKPLRSWLKRHAPDVVLIVHTYDVLAEFHAALQCLGRHVPGDLGVVALSQILEGTPFSGMQENQQLMGRWAVELLVSRIINADFGIPAHPRLELVESVWIESRSLRSQQ</sequence>